<evidence type="ECO:0000313" key="16">
    <source>
        <dbReference type="Proteomes" id="UP000000768"/>
    </source>
</evidence>
<feature type="binding site" evidence="12">
    <location>
        <position position="181"/>
    </location>
    <ligand>
        <name>ATP</name>
        <dbReference type="ChEBI" id="CHEBI:30616"/>
    </ligand>
</feature>
<dbReference type="InParanoid" id="A0A1W0VZF2"/>
<dbReference type="UniPathway" id="UPA00109">
    <property type="reaction ID" value="UER00182"/>
</dbReference>
<accession>A0A1W0VZF2</accession>
<evidence type="ECO:0000256" key="8">
    <source>
        <dbReference type="ARBA" id="ARBA00022840"/>
    </source>
</evidence>
<dbReference type="InterPro" id="IPR000023">
    <property type="entry name" value="Phosphofructokinase_dom"/>
</dbReference>
<feature type="region of interest" description="Disordered" evidence="13">
    <location>
        <begin position="541"/>
        <end position="721"/>
    </location>
</feature>
<dbReference type="EMBL" id="CM000762">
    <property type="protein sequence ID" value="OQU87495.1"/>
    <property type="molecule type" value="Genomic_DNA"/>
</dbReference>
<dbReference type="GO" id="GO:0005524">
    <property type="term" value="F:ATP binding"/>
    <property type="evidence" value="ECO:0007669"/>
    <property type="project" value="UniProtKB-KW"/>
</dbReference>
<dbReference type="Gramene" id="OQU87495">
    <property type="protein sequence ID" value="OQU87495"/>
    <property type="gene ID" value="SORBI_3003G290000"/>
</dbReference>
<dbReference type="HAMAP" id="MF_01981">
    <property type="entry name" value="Phosphofructokinase_II_X"/>
    <property type="match status" value="1"/>
</dbReference>
<keyword evidence="12" id="KW-0963">Cytoplasm</keyword>
<reference evidence="15 16" key="1">
    <citation type="journal article" date="2009" name="Nature">
        <title>The Sorghum bicolor genome and the diversification of grasses.</title>
        <authorList>
            <person name="Paterson A.H."/>
            <person name="Bowers J.E."/>
            <person name="Bruggmann R."/>
            <person name="Dubchak I."/>
            <person name="Grimwood J."/>
            <person name="Gundlach H."/>
            <person name="Haberer G."/>
            <person name="Hellsten U."/>
            <person name="Mitros T."/>
            <person name="Poliakov A."/>
            <person name="Schmutz J."/>
            <person name="Spannagl M."/>
            <person name="Tang H."/>
            <person name="Wang X."/>
            <person name="Wicker T."/>
            <person name="Bharti A.K."/>
            <person name="Chapman J."/>
            <person name="Feltus F.A."/>
            <person name="Gowik U."/>
            <person name="Grigoriev I.V."/>
            <person name="Lyons E."/>
            <person name="Maher C.A."/>
            <person name="Martis M."/>
            <person name="Narechania A."/>
            <person name="Otillar R.P."/>
            <person name="Penning B.W."/>
            <person name="Salamov A.A."/>
            <person name="Wang Y."/>
            <person name="Zhang L."/>
            <person name="Carpita N.C."/>
            <person name="Freeling M."/>
            <person name="Gingle A.R."/>
            <person name="Hash C.T."/>
            <person name="Keller B."/>
            <person name="Klein P."/>
            <person name="Kresovich S."/>
            <person name="McCann M.C."/>
            <person name="Ming R."/>
            <person name="Peterson D.G."/>
            <person name="Mehboob-ur-Rahman"/>
            <person name="Ware D."/>
            <person name="Westhoff P."/>
            <person name="Mayer K.F."/>
            <person name="Messing J."/>
            <person name="Rokhsar D.S."/>
        </authorList>
    </citation>
    <scope>NUCLEOTIDE SEQUENCE [LARGE SCALE GENOMIC DNA]</scope>
    <source>
        <strain evidence="16">cv. BTx623</strain>
    </source>
</reference>
<keyword evidence="3 12" id="KW-0021">Allosteric enzyme</keyword>
<evidence type="ECO:0000256" key="9">
    <source>
        <dbReference type="ARBA" id="ARBA00022842"/>
    </source>
</evidence>
<evidence type="ECO:0000256" key="10">
    <source>
        <dbReference type="ARBA" id="ARBA00023152"/>
    </source>
</evidence>
<keyword evidence="7 12" id="KW-0418">Kinase</keyword>
<organism evidence="15 16">
    <name type="scientific">Sorghum bicolor</name>
    <name type="common">Sorghum</name>
    <name type="synonym">Sorghum vulgare</name>
    <dbReference type="NCBI Taxonomy" id="4558"/>
    <lineage>
        <taxon>Eukaryota</taxon>
        <taxon>Viridiplantae</taxon>
        <taxon>Streptophyta</taxon>
        <taxon>Embryophyta</taxon>
        <taxon>Tracheophyta</taxon>
        <taxon>Spermatophyta</taxon>
        <taxon>Magnoliopsida</taxon>
        <taxon>Liliopsida</taxon>
        <taxon>Poales</taxon>
        <taxon>Poaceae</taxon>
        <taxon>PACMAD clade</taxon>
        <taxon>Panicoideae</taxon>
        <taxon>Andropogonodae</taxon>
        <taxon>Andropogoneae</taxon>
        <taxon>Sorghinae</taxon>
        <taxon>Sorghum</taxon>
    </lineage>
</organism>
<feature type="binding site" evidence="12">
    <location>
        <begin position="343"/>
        <end position="345"/>
    </location>
    <ligand>
        <name>substrate</name>
    </ligand>
</feature>
<comment type="catalytic activity">
    <reaction evidence="11 12">
        <text>beta-D-fructose 6-phosphate + ATP = beta-D-fructose 1,6-bisphosphate + ADP + H(+)</text>
        <dbReference type="Rhea" id="RHEA:16109"/>
        <dbReference type="ChEBI" id="CHEBI:15378"/>
        <dbReference type="ChEBI" id="CHEBI:30616"/>
        <dbReference type="ChEBI" id="CHEBI:32966"/>
        <dbReference type="ChEBI" id="CHEBI:57634"/>
        <dbReference type="ChEBI" id="CHEBI:456216"/>
        <dbReference type="EC" id="2.7.1.11"/>
    </reaction>
</comment>
<keyword evidence="16" id="KW-1185">Reference proteome</keyword>
<dbReference type="PANTHER" id="PTHR45770">
    <property type="entry name" value="ATP-DEPENDENT 6-PHOSPHOFRUCTOKINASE 1"/>
    <property type="match status" value="1"/>
</dbReference>
<feature type="binding site" evidence="12">
    <location>
        <begin position="298"/>
        <end position="300"/>
    </location>
    <ligand>
        <name>substrate</name>
    </ligand>
</feature>
<feature type="site" description="Important for substrate specificity; cannot use PPi as phosphoryl donor" evidence="12">
    <location>
        <position position="271"/>
    </location>
</feature>
<proteinExistence type="inferred from homology"/>
<name>A0A1W0VZF2_SORBI</name>
<gene>
    <name evidence="12" type="primary">PFK</name>
    <name evidence="15" type="ORF">SORBI_3003G290000</name>
</gene>
<dbReference type="Gene3D" id="3.40.50.450">
    <property type="match status" value="1"/>
</dbReference>
<keyword evidence="4 12" id="KW-0808">Transferase</keyword>
<evidence type="ECO:0000256" key="6">
    <source>
        <dbReference type="ARBA" id="ARBA00022741"/>
    </source>
</evidence>
<evidence type="ECO:0000256" key="13">
    <source>
        <dbReference type="SAM" id="MobiDB-lite"/>
    </source>
</evidence>
<feature type="compositionally biased region" description="Basic and acidic residues" evidence="13">
    <location>
        <begin position="649"/>
        <end position="664"/>
    </location>
</feature>
<dbReference type="GO" id="GO:0046872">
    <property type="term" value="F:metal ion binding"/>
    <property type="evidence" value="ECO:0007669"/>
    <property type="project" value="UniProtKB-KW"/>
</dbReference>
<comment type="subunit">
    <text evidence="12">Homotetramer.</text>
</comment>
<evidence type="ECO:0000259" key="14">
    <source>
        <dbReference type="Pfam" id="PF00365"/>
    </source>
</evidence>
<feature type="region of interest" description="Disordered" evidence="13">
    <location>
        <begin position="742"/>
        <end position="781"/>
    </location>
</feature>
<dbReference type="InterPro" id="IPR035966">
    <property type="entry name" value="PKF_sf"/>
</dbReference>
<evidence type="ECO:0000256" key="12">
    <source>
        <dbReference type="HAMAP-Rule" id="MF_03186"/>
    </source>
</evidence>
<comment type="similarity">
    <text evidence="12">Belongs to the phosphofructokinase type A (PFKA) family. PPi-dependent PFK group II subfamily. Atypical ATP-dependent clade 'X' sub-subfamily.</text>
</comment>
<dbReference type="STRING" id="4558.A0A1W0VZF2"/>
<feature type="domain" description="Phosphofructokinase" evidence="14">
    <location>
        <begin position="174"/>
        <end position="479"/>
    </location>
</feature>
<dbReference type="Pfam" id="PF00365">
    <property type="entry name" value="PFK"/>
    <property type="match status" value="1"/>
</dbReference>
<sequence>MASSHIILPKEEEEEEKEAAAVAEAGLGVGVEADHDSPAQRPYQEQAPGKAALPFSATCVRISRDSYPNLRALRNASTMALHDDDAAFVKIEEGDFGYVLDDVPHLTDYLPDLPTFPNPLQDHPAYSTVKQYFVNADDTVPEKVVVQKNSPRGVHFRRAGPRQRVYFESEEVKACIVTCGGLCPGLNTVIRELVCGLSHMYNVSNVFGIQNGYKGFYSSNYLPMTPKSVNDIHKRGGTVLGTSRGGHDTKKIVDNIQDRGINQVYIIGGDGTQKGAYEIYKEIRRRGLHVAVAGIPKTIDNDIAVIDKSFGFDTAVEEAQRAINAAHVEASSAENGIGLVKLMGRYSGFIAMYATLASRDVDCCLIPESPFYLEGEGGLFEYIDRRLKENNHMVIVVAEGAGQDLIAQSIPAADQQDASGNKLLLDVGLWLTHKIKDYCKSKKMEMTIKYIDPTYMIRAIPSNASDNVYCTLLAHSAIHGAMAGYSFTVGMVNGRHAYIPFHRVTSTRNKVRITDRMWARLLSSTNQPSFLSQKDIDAAREADKAANAKNQSAPALANGTDGVEAQKPPQQPATDVPVPQPARPDVDNARAPESVNADDAGAAPRDQEEQANEEAETAVPDVTGGTLAQAEVKPIPGTNASRPAAPPDTPERDVAPAPRTEHAQAAEMEPADVDIDTAKPEGCTTPPPPPVHDSEGSDTQSADGRGSPMHGTQAGASVMKRDVVAASKSRLFAFRSFTRDKKVIKQPAGAADTASPDRRKAGEACTENKEKGKERRKRFWK</sequence>
<evidence type="ECO:0000256" key="1">
    <source>
        <dbReference type="ARBA" id="ARBA00001946"/>
    </source>
</evidence>
<dbReference type="GO" id="GO:0005737">
    <property type="term" value="C:cytoplasm"/>
    <property type="evidence" value="ECO:0000318"/>
    <property type="project" value="GO_Central"/>
</dbReference>
<evidence type="ECO:0000256" key="7">
    <source>
        <dbReference type="ARBA" id="ARBA00022777"/>
    </source>
</evidence>
<dbReference type="SUPFAM" id="SSF53784">
    <property type="entry name" value="Phosphofructokinase"/>
    <property type="match status" value="1"/>
</dbReference>
<evidence type="ECO:0000256" key="2">
    <source>
        <dbReference type="ARBA" id="ARBA00002659"/>
    </source>
</evidence>
<dbReference type="FunCoup" id="A0A1W0VZF2">
    <property type="interactions" value="367"/>
</dbReference>
<keyword evidence="9 12" id="KW-0460">Magnesium</keyword>
<dbReference type="InterPro" id="IPR022953">
    <property type="entry name" value="ATP_PFK"/>
</dbReference>
<comment type="pathway">
    <text evidence="12">Carbohydrate degradation; glycolysis; D-glyceraldehyde 3-phosphate and glycerone phosphate from D-glucose: step 3/4.</text>
</comment>
<protein>
    <recommendedName>
        <fullName evidence="12">ATP-dependent 6-phosphofructokinase</fullName>
        <shortName evidence="12">ATP-PFK</shortName>
        <shortName evidence="12">Phosphofructokinase</shortName>
        <ecNumber evidence="12">2.7.1.11</ecNumber>
    </recommendedName>
    <alternativeName>
        <fullName evidence="12">Phosphohexokinase</fullName>
    </alternativeName>
</protein>
<keyword evidence="5 12" id="KW-0479">Metal-binding</keyword>
<evidence type="ECO:0000256" key="5">
    <source>
        <dbReference type="ARBA" id="ARBA00022723"/>
    </source>
</evidence>
<feature type="binding site" evidence="12">
    <location>
        <position position="399"/>
    </location>
    <ligand>
        <name>substrate</name>
    </ligand>
</feature>
<feature type="binding site" evidence="12">
    <location>
        <position position="270"/>
    </location>
    <ligand>
        <name>Mg(2+)</name>
        <dbReference type="ChEBI" id="CHEBI:18420"/>
        <note>catalytic</note>
    </ligand>
</feature>
<keyword evidence="10 12" id="KW-0324">Glycolysis</keyword>
<feature type="region of interest" description="Disordered" evidence="13">
    <location>
        <begin position="1"/>
        <end position="50"/>
    </location>
</feature>
<keyword evidence="8 12" id="KW-0067">ATP-binding</keyword>
<dbReference type="eggNOG" id="KOG2440">
    <property type="taxonomic scope" value="Eukaryota"/>
</dbReference>
<evidence type="ECO:0000256" key="11">
    <source>
        <dbReference type="ARBA" id="ARBA00048070"/>
    </source>
</evidence>
<dbReference type="EC" id="2.7.1.11" evidence="12"/>
<dbReference type="InterPro" id="IPR012004">
    <property type="entry name" value="PyroP-dep_PFK_TP0108"/>
</dbReference>
<feature type="active site" description="Proton acceptor" evidence="12">
    <location>
        <position position="300"/>
    </location>
</feature>
<comment type="activity regulation">
    <text evidence="12">Allosterically activated by AMP.</text>
</comment>
<comment type="subcellular location">
    <subcellularLocation>
        <location evidence="12">Cytoplasm</location>
    </subcellularLocation>
</comment>
<feature type="compositionally biased region" description="Basic and acidic residues" evidence="13">
    <location>
        <begin position="755"/>
        <end position="773"/>
    </location>
</feature>
<dbReference type="Proteomes" id="UP000000768">
    <property type="component" value="Chromosome 3"/>
</dbReference>
<keyword evidence="6 12" id="KW-0547">Nucleotide-binding</keyword>
<comment type="cofactor">
    <cofactor evidence="1 12">
        <name>Mg(2+)</name>
        <dbReference type="ChEBI" id="CHEBI:18420"/>
    </cofactor>
</comment>
<feature type="binding site" evidence="12">
    <location>
        <begin position="269"/>
        <end position="272"/>
    </location>
    <ligand>
        <name>ATP</name>
        <dbReference type="ChEBI" id="CHEBI:30616"/>
    </ligand>
</feature>
<dbReference type="ExpressionAtlas" id="A0A1W0VZF2">
    <property type="expression patterns" value="baseline"/>
</dbReference>
<feature type="binding site" evidence="12">
    <location>
        <begin position="244"/>
        <end position="245"/>
    </location>
    <ligand>
        <name>ATP</name>
        <dbReference type="ChEBI" id="CHEBI:30616"/>
    </ligand>
</feature>
<dbReference type="NCBIfam" id="NF005301">
    <property type="entry name" value="PRK06830.1"/>
    <property type="match status" value="1"/>
</dbReference>
<feature type="binding site" evidence="12">
    <location>
        <begin position="455"/>
        <end position="458"/>
    </location>
    <ligand>
        <name>substrate</name>
    </ligand>
</feature>
<dbReference type="GO" id="GO:0006002">
    <property type="term" value="P:fructose 6-phosphate metabolic process"/>
    <property type="evidence" value="ECO:0007669"/>
    <property type="project" value="InterPro"/>
</dbReference>
<evidence type="ECO:0000256" key="3">
    <source>
        <dbReference type="ARBA" id="ARBA00022533"/>
    </source>
</evidence>
<evidence type="ECO:0000256" key="4">
    <source>
        <dbReference type="ARBA" id="ARBA00022679"/>
    </source>
</evidence>
<reference evidence="16" key="2">
    <citation type="journal article" date="2018" name="Plant J.">
        <title>The Sorghum bicolor reference genome: improved assembly, gene annotations, a transcriptome atlas, and signatures of genome organization.</title>
        <authorList>
            <person name="McCormick R.F."/>
            <person name="Truong S.K."/>
            <person name="Sreedasyam A."/>
            <person name="Jenkins J."/>
            <person name="Shu S."/>
            <person name="Sims D."/>
            <person name="Kennedy M."/>
            <person name="Amirebrahimi M."/>
            <person name="Weers B.D."/>
            <person name="McKinley B."/>
            <person name="Mattison A."/>
            <person name="Morishige D.T."/>
            <person name="Grimwood J."/>
            <person name="Schmutz J."/>
            <person name="Mullet J.E."/>
        </authorList>
    </citation>
    <scope>NUCLEOTIDE SEQUENCE [LARGE SCALE GENOMIC DNA]</scope>
    <source>
        <strain evidence="16">cv. BTx623</strain>
    </source>
</reference>
<evidence type="ECO:0000313" key="15">
    <source>
        <dbReference type="EMBL" id="OQU87495.1"/>
    </source>
</evidence>
<dbReference type="FunFam" id="3.40.50.450:FF:000002">
    <property type="entry name" value="ATP-dependent 6-phosphofructokinase"/>
    <property type="match status" value="1"/>
</dbReference>
<dbReference type="PRINTS" id="PR00476">
    <property type="entry name" value="PHFRCTKINASE"/>
</dbReference>
<comment type="function">
    <text evidence="2 12">Catalyzes the phosphorylation of D-fructose 6-phosphate to fructose 1,6-bisphosphate by ATP, the first committing step of glycolysis.</text>
</comment>
<dbReference type="GO" id="GO:0003872">
    <property type="term" value="F:6-phosphofructokinase activity"/>
    <property type="evidence" value="ECO:0000318"/>
    <property type="project" value="GO_Central"/>
</dbReference>
<dbReference type="AlphaFoldDB" id="A0A1W0VZF2"/>
<dbReference type="InterPro" id="IPR050929">
    <property type="entry name" value="PFKA"/>
</dbReference>